<dbReference type="Proteomes" id="UP000239990">
    <property type="component" value="Unassembled WGS sequence"/>
</dbReference>
<feature type="region of interest" description="Disordered" evidence="3">
    <location>
        <begin position="416"/>
        <end position="435"/>
    </location>
</feature>
<evidence type="ECO:0000313" key="7">
    <source>
        <dbReference type="Proteomes" id="UP000239990"/>
    </source>
</evidence>
<proteinExistence type="inferred from homology"/>
<keyword evidence="6" id="KW-0378">Hydrolase</keyword>
<dbReference type="GO" id="GO:0006631">
    <property type="term" value="P:fatty acid metabolic process"/>
    <property type="evidence" value="ECO:0007669"/>
    <property type="project" value="TreeGrafter"/>
</dbReference>
<protein>
    <submittedName>
        <fullName evidence="6">Palmitoyl-CoA hydrolase</fullName>
    </submittedName>
</protein>
<feature type="domain" description="Acyl-CoA thioester hydrolase/bile acid-CoA amino acid N-acetyltransferase" evidence="4">
    <location>
        <begin position="15"/>
        <end position="154"/>
    </location>
</feature>
<gene>
    <name evidence="6" type="ORF">C4E15_12455</name>
</gene>
<comment type="caution">
    <text evidence="6">The sequence shown here is derived from an EMBL/GenBank/DDBJ whole genome shotgun (WGS) entry which is preliminary data.</text>
</comment>
<dbReference type="RefSeq" id="WP_104143704.1">
    <property type="nucleotide sequence ID" value="NZ_PREU01000005.1"/>
</dbReference>
<evidence type="ECO:0000256" key="3">
    <source>
        <dbReference type="SAM" id="MobiDB-lite"/>
    </source>
</evidence>
<dbReference type="AlphaFoldDB" id="A0A2S5GRY6"/>
<dbReference type="GO" id="GO:0006637">
    <property type="term" value="P:acyl-CoA metabolic process"/>
    <property type="evidence" value="ECO:0007669"/>
    <property type="project" value="InterPro"/>
</dbReference>
<evidence type="ECO:0000256" key="2">
    <source>
        <dbReference type="PIRSR" id="PIRSR016521-1"/>
    </source>
</evidence>
<dbReference type="Gene3D" id="3.40.50.1820">
    <property type="entry name" value="alpha/beta hydrolase"/>
    <property type="match status" value="1"/>
</dbReference>
<dbReference type="EMBL" id="PREU01000005">
    <property type="protein sequence ID" value="PPA75613.1"/>
    <property type="molecule type" value="Genomic_DNA"/>
</dbReference>
<dbReference type="InterPro" id="IPR014940">
    <property type="entry name" value="BAAT_C"/>
</dbReference>
<feature type="active site" description="Charge relay system" evidence="2">
    <location>
        <position position="361"/>
    </location>
</feature>
<feature type="active site" description="Charge relay system" evidence="2">
    <location>
        <position position="247"/>
    </location>
</feature>
<reference evidence="6 7" key="1">
    <citation type="submission" date="2018-02" db="EMBL/GenBank/DDBJ databases">
        <title>Draft Genome of Achromobacter spanius stain 6.</title>
        <authorList>
            <person name="Gunasekera T.S."/>
            <person name="Radwan O."/>
            <person name="Ruiz O.N."/>
        </authorList>
    </citation>
    <scope>NUCLEOTIDE SEQUENCE [LARGE SCALE GENOMIC DNA]</scope>
    <source>
        <strain evidence="6 7">6</strain>
    </source>
</reference>
<dbReference type="Pfam" id="PF04775">
    <property type="entry name" value="Bile_Hydr_Trans"/>
    <property type="match status" value="1"/>
</dbReference>
<accession>A0A2S5GRY6</accession>
<organism evidence="6 7">
    <name type="scientific">Achromobacter spanius</name>
    <dbReference type="NCBI Taxonomy" id="217203"/>
    <lineage>
        <taxon>Bacteria</taxon>
        <taxon>Pseudomonadati</taxon>
        <taxon>Pseudomonadota</taxon>
        <taxon>Betaproteobacteria</taxon>
        <taxon>Burkholderiales</taxon>
        <taxon>Alcaligenaceae</taxon>
        <taxon>Achromobacter</taxon>
    </lineage>
</organism>
<feature type="active site" description="Charge relay system" evidence="2">
    <location>
        <position position="396"/>
    </location>
</feature>
<evidence type="ECO:0000313" key="6">
    <source>
        <dbReference type="EMBL" id="PPA75613.1"/>
    </source>
</evidence>
<feature type="domain" description="BAAT/Acyl-CoA thioester hydrolase C-terminal" evidence="5">
    <location>
        <begin position="219"/>
        <end position="446"/>
    </location>
</feature>
<evidence type="ECO:0000259" key="5">
    <source>
        <dbReference type="Pfam" id="PF08840"/>
    </source>
</evidence>
<dbReference type="PANTHER" id="PTHR10824:SF36">
    <property type="entry name" value="ACYL-COA THIOESTERASE 17-RELATED"/>
    <property type="match status" value="1"/>
</dbReference>
<dbReference type="SUPFAM" id="SSF53474">
    <property type="entry name" value="alpha/beta-Hydrolases"/>
    <property type="match status" value="1"/>
</dbReference>
<dbReference type="Gene3D" id="2.60.40.2240">
    <property type="entry name" value="Acyl-CoA thioester hydrolase/BAAT N-terminal domain"/>
    <property type="match status" value="1"/>
</dbReference>
<comment type="similarity">
    <text evidence="1">Belongs to the C/M/P thioester hydrolase family.</text>
</comment>
<dbReference type="InterPro" id="IPR042490">
    <property type="entry name" value="Thio_Ohase/BAAT_N"/>
</dbReference>
<dbReference type="PANTHER" id="PTHR10824">
    <property type="entry name" value="ACYL-COENZYME A THIOESTERASE-RELATED"/>
    <property type="match status" value="1"/>
</dbReference>
<evidence type="ECO:0000259" key="4">
    <source>
        <dbReference type="Pfam" id="PF04775"/>
    </source>
</evidence>
<evidence type="ECO:0000256" key="1">
    <source>
        <dbReference type="ARBA" id="ARBA00006538"/>
    </source>
</evidence>
<dbReference type="PIRSF" id="PIRSF016521">
    <property type="entry name" value="Acyl-CoA_hydro"/>
    <property type="match status" value="1"/>
</dbReference>
<dbReference type="Pfam" id="PF08840">
    <property type="entry name" value="BAAT_C"/>
    <property type="match status" value="1"/>
</dbReference>
<dbReference type="InterPro" id="IPR006862">
    <property type="entry name" value="Thio_Ohase/aa_AcTrfase"/>
</dbReference>
<dbReference type="GO" id="GO:0047617">
    <property type="term" value="F:fatty acyl-CoA hydrolase activity"/>
    <property type="evidence" value="ECO:0007669"/>
    <property type="project" value="TreeGrafter"/>
</dbReference>
<name>A0A2S5GRY6_9BURK</name>
<sequence>MAPTLTITPADALIDVPRQIRVENVAPGQTVQITARTRRNGVLWQAQAAYTAGEDGVVDLTRDAPVSGDYTGLSPMGLIWSQAPVDSPSREHFNHPVTDALATDVVARVGAVEGGAEASADAGVVAGAVAEMQAQATFTQRLALDGVTRHEVREEGLVGTLYLPAGSKPGSHPAVMILNGSGGGINEPRAALYASRGYAAFALAYFKAPGLSDYISNTPLEYFQTGLRWLRKKVQPKHDFVAISGQSRGGELVLLLGATFPKEVSAVVAYVPGAVVHSGQNACDPKIGREGPTWLLGGKPIPHVWENNRTATWAPFDEGPSPHRHEKAILTALQDPDAVARARIRVEDIEGPVMLLSGTDDGSWPSSLYSKMVQDKLVEVKHPYPVEWLDYENGGHSILFPYVPTTQLVYAHPVSGKISTSGGNPKDNARADQESWEGVKKFLDAAVKARAASASAAASSTGADSASSQSAPAHSASTSGNAG</sequence>
<feature type="region of interest" description="Disordered" evidence="3">
    <location>
        <begin position="454"/>
        <end position="483"/>
    </location>
</feature>
<dbReference type="InterPro" id="IPR029058">
    <property type="entry name" value="AB_hydrolase_fold"/>
</dbReference>
<dbReference type="OrthoDB" id="8922993at2"/>
<dbReference type="InterPro" id="IPR016662">
    <property type="entry name" value="Acyl-CoA_thioEstase_long-chain"/>
</dbReference>